<dbReference type="PANTHER" id="PTHR36015">
    <property type="entry name" value="HOLLIDAY JUNCTION RESOLVASE MOC1, CHLOROPLASTIC-RELATED"/>
    <property type="match status" value="1"/>
</dbReference>
<dbReference type="CDD" id="cd22992">
    <property type="entry name" value="MOC1"/>
    <property type="match status" value="1"/>
</dbReference>
<dbReference type="EMBL" id="JBDFQZ010000004">
    <property type="protein sequence ID" value="KAK9735928.1"/>
    <property type="molecule type" value="Genomic_DNA"/>
</dbReference>
<protein>
    <submittedName>
        <fullName evidence="1">Uncharacterized protein</fullName>
    </submittedName>
</protein>
<organism evidence="1 2">
    <name type="scientific">Saponaria officinalis</name>
    <name type="common">Common soapwort</name>
    <name type="synonym">Lychnis saponaria</name>
    <dbReference type="NCBI Taxonomy" id="3572"/>
    <lineage>
        <taxon>Eukaryota</taxon>
        <taxon>Viridiplantae</taxon>
        <taxon>Streptophyta</taxon>
        <taxon>Embryophyta</taxon>
        <taxon>Tracheophyta</taxon>
        <taxon>Spermatophyta</taxon>
        <taxon>Magnoliopsida</taxon>
        <taxon>eudicotyledons</taxon>
        <taxon>Gunneridae</taxon>
        <taxon>Pentapetalae</taxon>
        <taxon>Caryophyllales</taxon>
        <taxon>Caryophyllaceae</taxon>
        <taxon>Caryophylleae</taxon>
        <taxon>Saponaria</taxon>
    </lineage>
</organism>
<dbReference type="GO" id="GO:0008821">
    <property type="term" value="F:crossover junction DNA endonuclease activity"/>
    <property type="evidence" value="ECO:0007669"/>
    <property type="project" value="InterPro"/>
</dbReference>
<gene>
    <name evidence="1" type="ORF">RND81_04G238600</name>
</gene>
<accession>A0AAW1LQ20</accession>
<evidence type="ECO:0000313" key="1">
    <source>
        <dbReference type="EMBL" id="KAK9735928.1"/>
    </source>
</evidence>
<evidence type="ECO:0000313" key="2">
    <source>
        <dbReference type="Proteomes" id="UP001443914"/>
    </source>
</evidence>
<sequence>MECILFSPQQQTLILPPNLMINPLSSISAKIKLKPKTLLTKSIKLPQFCTKSHQLENPSELIQSPNKKPNTISRDKIEIIKQNWLFSLSHSKKVSELEKCESKWVVGVDPDVSGALAVLKSDNSGIISAEVFDSPFVQVSVGKRLRKRLDARSIVQLVQSFDAPTGTVAYLEQSIPFPRDGKQGWWSGGFGYGLWIGILVASGFSVVPVPSSVWKKELELARGRTSKDESRELATELFPNLSSMLKRKKDHGRAEALLIAAYGNGHKIKTDMASVKPDQPSCETAFQIEIDETDKPLVICK</sequence>
<keyword evidence="2" id="KW-1185">Reference proteome</keyword>
<name>A0AAW1LQ20_SAPOF</name>
<comment type="caution">
    <text evidence="1">The sequence shown here is derived from an EMBL/GenBank/DDBJ whole genome shotgun (WGS) entry which is preliminary data.</text>
</comment>
<dbReference type="AlphaFoldDB" id="A0AAW1LQ20"/>
<proteinExistence type="predicted"/>
<dbReference type="PANTHER" id="PTHR36015:SF6">
    <property type="entry name" value="HOLLIDAY JUNCTION RESOLVASE MOC1, CHLOROPLASTIC-RELATED"/>
    <property type="match status" value="1"/>
</dbReference>
<dbReference type="InterPro" id="IPR045290">
    <property type="entry name" value="MOC1-like"/>
</dbReference>
<reference evidence="1" key="1">
    <citation type="submission" date="2024-03" db="EMBL/GenBank/DDBJ databases">
        <title>WGS assembly of Saponaria officinalis var. Norfolk2.</title>
        <authorList>
            <person name="Jenkins J."/>
            <person name="Shu S."/>
            <person name="Grimwood J."/>
            <person name="Barry K."/>
            <person name="Goodstein D."/>
            <person name="Schmutz J."/>
            <person name="Leebens-Mack J."/>
            <person name="Osbourn A."/>
        </authorList>
    </citation>
    <scope>NUCLEOTIDE SEQUENCE [LARGE SCALE GENOMIC DNA]</scope>
    <source>
        <strain evidence="1">JIC</strain>
    </source>
</reference>
<dbReference type="Proteomes" id="UP001443914">
    <property type="component" value="Unassembled WGS sequence"/>
</dbReference>